<proteinExistence type="predicted"/>
<sequence length="51" mass="6053">MNYVDSDMGWGACHYDEDKGELEVYDKNCYRAAMICFLLMKDEENEVKIHE</sequence>
<dbReference type="EMBL" id="MW358930">
    <property type="protein sequence ID" value="QQK88442.1"/>
    <property type="molecule type" value="Genomic_DNA"/>
</dbReference>
<keyword evidence="2" id="KW-1185">Reference proteome</keyword>
<accession>A0A7U3WDY2</accession>
<protein>
    <submittedName>
        <fullName evidence="1">Uncharacterized protein</fullName>
    </submittedName>
</protein>
<organism evidence="1 2">
    <name type="scientific">Providencia phage PSTRCR_114</name>
    <dbReference type="NCBI Taxonomy" id="2800824"/>
    <lineage>
        <taxon>Viruses</taxon>
        <taxon>Duplodnaviria</taxon>
        <taxon>Heunggongvirae</taxon>
        <taxon>Uroviricota</taxon>
        <taxon>Caudoviricetes</taxon>
        <taxon>Autographivirales</taxon>
        <taxon>Autoscriptoviridae</taxon>
        <taxon>Slopekvirinae</taxon>
        <taxon>Kakivirus</taxon>
        <taxon>Kakivirus PSTRCR114</taxon>
    </lineage>
</organism>
<evidence type="ECO:0000313" key="2">
    <source>
        <dbReference type="Proteomes" id="UP000595806"/>
    </source>
</evidence>
<name>A0A7U3WDY2_9CAUD</name>
<dbReference type="Proteomes" id="UP000595806">
    <property type="component" value="Segment"/>
</dbReference>
<evidence type="ECO:0000313" key="1">
    <source>
        <dbReference type="EMBL" id="QQK88442.1"/>
    </source>
</evidence>
<reference evidence="1 2" key="1">
    <citation type="submission" date="2020-12" db="EMBL/GenBank/DDBJ databases">
        <authorList>
            <person name="Rakov C."/>
            <person name="Alkalay-Oren S."/>
            <person name="Coppenhagen-Glazer S."/>
            <person name="Hazan R."/>
        </authorList>
    </citation>
    <scope>NUCLEOTIDE SEQUENCE [LARGE SCALE GENOMIC DNA]</scope>
</reference>